<evidence type="ECO:0000256" key="1">
    <source>
        <dbReference type="SAM" id="MobiDB-lite"/>
    </source>
</evidence>
<feature type="region of interest" description="Disordered" evidence="1">
    <location>
        <begin position="97"/>
        <end position="138"/>
    </location>
</feature>
<organism evidence="2 3">
    <name type="scientific">Solanum commersonii</name>
    <name type="common">Commerson's wild potato</name>
    <name type="synonym">Commerson's nightshade</name>
    <dbReference type="NCBI Taxonomy" id="4109"/>
    <lineage>
        <taxon>Eukaryota</taxon>
        <taxon>Viridiplantae</taxon>
        <taxon>Streptophyta</taxon>
        <taxon>Embryophyta</taxon>
        <taxon>Tracheophyta</taxon>
        <taxon>Spermatophyta</taxon>
        <taxon>Magnoliopsida</taxon>
        <taxon>eudicotyledons</taxon>
        <taxon>Gunneridae</taxon>
        <taxon>Pentapetalae</taxon>
        <taxon>asterids</taxon>
        <taxon>lamiids</taxon>
        <taxon>Solanales</taxon>
        <taxon>Solanaceae</taxon>
        <taxon>Solanoideae</taxon>
        <taxon>Solaneae</taxon>
        <taxon>Solanum</taxon>
    </lineage>
</organism>
<dbReference type="AlphaFoldDB" id="A0A9J5Y7I0"/>
<protein>
    <submittedName>
        <fullName evidence="2">Uncharacterized protein</fullName>
    </submittedName>
</protein>
<reference evidence="2 3" key="1">
    <citation type="submission" date="2020-09" db="EMBL/GenBank/DDBJ databases">
        <title>De no assembly of potato wild relative species, Solanum commersonii.</title>
        <authorList>
            <person name="Cho K."/>
        </authorList>
    </citation>
    <scope>NUCLEOTIDE SEQUENCE [LARGE SCALE GENOMIC DNA]</scope>
    <source>
        <strain evidence="2">LZ3.2</strain>
        <tissue evidence="2">Leaf</tissue>
    </source>
</reference>
<gene>
    <name evidence="2" type="ORF">H5410_036214</name>
</gene>
<dbReference type="Proteomes" id="UP000824120">
    <property type="component" value="Chromosome 7"/>
</dbReference>
<keyword evidence="3" id="KW-1185">Reference proteome</keyword>
<dbReference type="OrthoDB" id="1321540at2759"/>
<feature type="compositionally biased region" description="Polar residues" evidence="1">
    <location>
        <begin position="97"/>
        <end position="109"/>
    </location>
</feature>
<sequence>MKIKTSTFQSAQQATKSLLDFIREEDFTVQLVAVPQILFQGEPAETILHLTSEEIYDIPCTKTFTIQIKRSFAKGMDGTPGKLIVLSYMEKENVISASLSPSPMDTTGSNKRKNVDPTTSHHKHISEAKTAPPKHYNK</sequence>
<dbReference type="EMBL" id="JACXVP010000007">
    <property type="protein sequence ID" value="KAG5594982.1"/>
    <property type="molecule type" value="Genomic_DNA"/>
</dbReference>
<accession>A0A9J5Y7I0</accession>
<evidence type="ECO:0000313" key="3">
    <source>
        <dbReference type="Proteomes" id="UP000824120"/>
    </source>
</evidence>
<evidence type="ECO:0000313" key="2">
    <source>
        <dbReference type="EMBL" id="KAG5594982.1"/>
    </source>
</evidence>
<feature type="non-terminal residue" evidence="2">
    <location>
        <position position="1"/>
    </location>
</feature>
<name>A0A9J5Y7I0_SOLCO</name>
<proteinExistence type="predicted"/>
<comment type="caution">
    <text evidence="2">The sequence shown here is derived from an EMBL/GenBank/DDBJ whole genome shotgun (WGS) entry which is preliminary data.</text>
</comment>